<keyword evidence="1" id="KW-0436">Ligase</keyword>
<dbReference type="EMBL" id="BARW01006234">
    <property type="protein sequence ID" value="GAI87297.1"/>
    <property type="molecule type" value="Genomic_DNA"/>
</dbReference>
<evidence type="ECO:0000256" key="3">
    <source>
        <dbReference type="ARBA" id="ARBA00022840"/>
    </source>
</evidence>
<protein>
    <recommendedName>
        <fullName evidence="6">Methionyl/Leucyl tRNA synthetase domain-containing protein</fullName>
    </recommendedName>
</protein>
<feature type="non-terminal residue" evidence="7">
    <location>
        <position position="1"/>
    </location>
</feature>
<evidence type="ECO:0000256" key="2">
    <source>
        <dbReference type="ARBA" id="ARBA00022741"/>
    </source>
</evidence>
<name>X1S2M1_9ZZZZ</name>
<keyword evidence="2" id="KW-0547">Nucleotide-binding</keyword>
<dbReference type="InterPro" id="IPR015413">
    <property type="entry name" value="Methionyl/Leucyl_tRNA_Synth"/>
</dbReference>
<dbReference type="AlphaFoldDB" id="X1S2M1"/>
<organism evidence="7">
    <name type="scientific">marine sediment metagenome</name>
    <dbReference type="NCBI Taxonomy" id="412755"/>
    <lineage>
        <taxon>unclassified sequences</taxon>
        <taxon>metagenomes</taxon>
        <taxon>ecological metagenomes</taxon>
    </lineage>
</organism>
<accession>X1S2M1</accession>
<dbReference type="GO" id="GO:0005524">
    <property type="term" value="F:ATP binding"/>
    <property type="evidence" value="ECO:0007669"/>
    <property type="project" value="UniProtKB-KW"/>
</dbReference>
<comment type="caution">
    <text evidence="7">The sequence shown here is derived from an EMBL/GenBank/DDBJ whole genome shotgun (WGS) entry which is preliminary data.</text>
</comment>
<dbReference type="PANTHER" id="PTHR34039:SF1">
    <property type="entry name" value="UPF0102 PROTEIN YRAN"/>
    <property type="match status" value="1"/>
</dbReference>
<evidence type="ECO:0000256" key="5">
    <source>
        <dbReference type="ARBA" id="ARBA00023146"/>
    </source>
</evidence>
<evidence type="ECO:0000256" key="1">
    <source>
        <dbReference type="ARBA" id="ARBA00022598"/>
    </source>
</evidence>
<dbReference type="GO" id="GO:0006418">
    <property type="term" value="P:tRNA aminoacylation for protein translation"/>
    <property type="evidence" value="ECO:0007669"/>
    <property type="project" value="InterPro"/>
</dbReference>
<reference evidence="7" key="1">
    <citation type="journal article" date="2014" name="Front. Microbiol.">
        <title>High frequency of phylogenetically diverse reductive dehalogenase-homologous genes in deep subseafloor sedimentary metagenomes.</title>
        <authorList>
            <person name="Kawai M."/>
            <person name="Futagami T."/>
            <person name="Toyoda A."/>
            <person name="Takaki Y."/>
            <person name="Nishi S."/>
            <person name="Hori S."/>
            <person name="Arai W."/>
            <person name="Tsubouchi T."/>
            <person name="Morono Y."/>
            <person name="Uchiyama I."/>
            <person name="Ito T."/>
            <person name="Fujiyama A."/>
            <person name="Inagaki F."/>
            <person name="Takami H."/>
        </authorList>
    </citation>
    <scope>NUCLEOTIDE SEQUENCE</scope>
    <source>
        <strain evidence="7">Expedition CK06-06</strain>
    </source>
</reference>
<keyword evidence="4" id="KW-0648">Protein biosynthesis</keyword>
<evidence type="ECO:0000313" key="7">
    <source>
        <dbReference type="EMBL" id="GAI87297.1"/>
    </source>
</evidence>
<dbReference type="Gene3D" id="3.40.1350.10">
    <property type="match status" value="1"/>
</dbReference>
<dbReference type="GO" id="GO:0004812">
    <property type="term" value="F:aminoacyl-tRNA ligase activity"/>
    <property type="evidence" value="ECO:0007669"/>
    <property type="project" value="UniProtKB-KW"/>
</dbReference>
<sequence>VYIPADIYSRYLRLKKEDIIFVCGSDEHGVPITIKARQEDKIIIVEVKVRKQIGGERLEEHINRKKQRYLISAANAFMLKRKLDQGVRFDIILLTGESGDFTLEHIEDAFSPWD</sequence>
<dbReference type="SUPFAM" id="SSF52374">
    <property type="entry name" value="Nucleotidylyl transferase"/>
    <property type="match status" value="1"/>
</dbReference>
<keyword evidence="5" id="KW-0030">Aminoacyl-tRNA synthetase</keyword>
<dbReference type="InterPro" id="IPR011856">
    <property type="entry name" value="tRNA_endonuc-like_dom_sf"/>
</dbReference>
<dbReference type="Pfam" id="PF09334">
    <property type="entry name" value="tRNA-synt_1g"/>
    <property type="match status" value="1"/>
</dbReference>
<dbReference type="InterPro" id="IPR003509">
    <property type="entry name" value="UPF0102_YraN-like"/>
</dbReference>
<evidence type="ECO:0000256" key="4">
    <source>
        <dbReference type="ARBA" id="ARBA00022917"/>
    </source>
</evidence>
<dbReference type="PANTHER" id="PTHR34039">
    <property type="entry name" value="UPF0102 PROTEIN YRAN"/>
    <property type="match status" value="1"/>
</dbReference>
<gene>
    <name evidence="7" type="ORF">S12H4_13081</name>
</gene>
<evidence type="ECO:0000259" key="6">
    <source>
        <dbReference type="Pfam" id="PF09334"/>
    </source>
</evidence>
<keyword evidence="3" id="KW-0067">ATP-binding</keyword>
<dbReference type="GO" id="GO:0003676">
    <property type="term" value="F:nucleic acid binding"/>
    <property type="evidence" value="ECO:0007669"/>
    <property type="project" value="InterPro"/>
</dbReference>
<feature type="domain" description="Methionyl/Leucyl tRNA synthetase" evidence="6">
    <location>
        <begin position="2"/>
        <end position="40"/>
    </location>
</feature>
<proteinExistence type="predicted"/>